<proteinExistence type="inferred from homology"/>
<dbReference type="InterPro" id="IPR045304">
    <property type="entry name" value="LbH_SAT"/>
</dbReference>
<dbReference type="PIRSF" id="PIRSF000441">
    <property type="entry name" value="CysE"/>
    <property type="match status" value="1"/>
</dbReference>
<dbReference type="InterPro" id="IPR001451">
    <property type="entry name" value="Hexapep"/>
</dbReference>
<dbReference type="PANTHER" id="PTHR42811">
    <property type="entry name" value="SERINE ACETYLTRANSFERASE"/>
    <property type="match status" value="1"/>
</dbReference>
<dbReference type="Proteomes" id="UP000865968">
    <property type="component" value="Unassembled WGS sequence"/>
</dbReference>
<dbReference type="AlphaFoldDB" id="A0AAN5MF46"/>
<protein>
    <recommendedName>
        <fullName evidence="5">Serine acetyltransferase</fullName>
        <ecNumber evidence="5">2.3.1.30</ecNumber>
    </recommendedName>
</protein>
<reference evidence="6" key="1">
    <citation type="journal article" date="2018" name="Genome Biol.">
        <title>SKESA: strategic k-mer extension for scrupulous assemblies.</title>
        <authorList>
            <person name="Souvorov A."/>
            <person name="Agarwala R."/>
            <person name="Lipman D.J."/>
        </authorList>
    </citation>
    <scope>NUCLEOTIDE SEQUENCE</scope>
    <source>
        <strain evidence="6">Morganella morganii ARLG-3209</strain>
    </source>
</reference>
<dbReference type="InterPro" id="IPR018357">
    <property type="entry name" value="Hexapep_transf_CS"/>
</dbReference>
<dbReference type="Gene3D" id="2.160.10.10">
    <property type="entry name" value="Hexapeptide repeat proteins"/>
    <property type="match status" value="1"/>
</dbReference>
<keyword evidence="4 5" id="KW-0012">Acyltransferase</keyword>
<dbReference type="InterPro" id="IPR011004">
    <property type="entry name" value="Trimer_LpxA-like_sf"/>
</dbReference>
<dbReference type="GO" id="GO:0006535">
    <property type="term" value="P:cysteine biosynthetic process from serine"/>
    <property type="evidence" value="ECO:0007669"/>
    <property type="project" value="InterPro"/>
</dbReference>
<dbReference type="InterPro" id="IPR005881">
    <property type="entry name" value="Ser_O-AcTrfase"/>
</dbReference>
<evidence type="ECO:0000256" key="2">
    <source>
        <dbReference type="ARBA" id="ARBA00022679"/>
    </source>
</evidence>
<gene>
    <name evidence="6" type="ORF">I8608_000996</name>
</gene>
<dbReference type="EC" id="2.3.1.30" evidence="5"/>
<evidence type="ECO:0000256" key="3">
    <source>
        <dbReference type="ARBA" id="ARBA00022737"/>
    </source>
</evidence>
<dbReference type="EMBL" id="DACSWI010000001">
    <property type="protein sequence ID" value="HAT3808184.1"/>
    <property type="molecule type" value="Genomic_DNA"/>
</dbReference>
<accession>A0AAN5MF46</accession>
<reference evidence="6" key="2">
    <citation type="submission" date="2020-10" db="EMBL/GenBank/DDBJ databases">
        <authorList>
            <consortium name="NCBI Pathogen Detection Project"/>
        </authorList>
    </citation>
    <scope>NUCLEOTIDE SEQUENCE</scope>
    <source>
        <strain evidence="6">Morganella morganii ARLG-3209</strain>
    </source>
</reference>
<comment type="catalytic activity">
    <reaction evidence="5">
        <text>L-serine + acetyl-CoA = O-acetyl-L-serine + CoA</text>
        <dbReference type="Rhea" id="RHEA:24560"/>
        <dbReference type="ChEBI" id="CHEBI:33384"/>
        <dbReference type="ChEBI" id="CHEBI:57287"/>
        <dbReference type="ChEBI" id="CHEBI:57288"/>
        <dbReference type="ChEBI" id="CHEBI:58340"/>
        <dbReference type="EC" id="2.3.1.30"/>
    </reaction>
</comment>
<organism evidence="6 7">
    <name type="scientific">Morganella morganii</name>
    <name type="common">Proteus morganii</name>
    <dbReference type="NCBI Taxonomy" id="582"/>
    <lineage>
        <taxon>Bacteria</taxon>
        <taxon>Pseudomonadati</taxon>
        <taxon>Pseudomonadota</taxon>
        <taxon>Gammaproteobacteria</taxon>
        <taxon>Enterobacterales</taxon>
        <taxon>Morganellaceae</taxon>
        <taxon>Morganella</taxon>
    </lineage>
</organism>
<comment type="caution">
    <text evidence="6">The sequence shown here is derived from an EMBL/GenBank/DDBJ whole genome shotgun (WGS) entry which is preliminary data.</text>
</comment>
<comment type="similarity">
    <text evidence="1 5">Belongs to the transferase hexapeptide repeat family.</text>
</comment>
<evidence type="ECO:0000256" key="4">
    <source>
        <dbReference type="ARBA" id="ARBA00023315"/>
    </source>
</evidence>
<sequence length="172" mass="19116">MYSSDDIKKLVLADFARYCNKLTFYSFYRTFKKNESFNFLFWFRLSNHKNRIIRKLSRFFYKRKCRQFNIFLPVETSIGGGLYIGHITVGGICINPTAIIGSNVNISHHLTIGSNKGKAAIIGNNVYIAPHVCIVEAVSIGHNVKIGAGAVVLSDIADNSTAVGVPARTVIK</sequence>
<dbReference type="GO" id="GO:0005737">
    <property type="term" value="C:cytoplasm"/>
    <property type="evidence" value="ECO:0007669"/>
    <property type="project" value="InterPro"/>
</dbReference>
<name>A0AAN5MF46_MORMO</name>
<dbReference type="Pfam" id="PF00132">
    <property type="entry name" value="Hexapep"/>
    <property type="match status" value="1"/>
</dbReference>
<keyword evidence="2 5" id="KW-0808">Transferase</keyword>
<dbReference type="PROSITE" id="PS00101">
    <property type="entry name" value="HEXAPEP_TRANSFERASES"/>
    <property type="match status" value="1"/>
</dbReference>
<keyword evidence="3" id="KW-0677">Repeat</keyword>
<dbReference type="CDD" id="cd03354">
    <property type="entry name" value="LbH_SAT"/>
    <property type="match status" value="1"/>
</dbReference>
<evidence type="ECO:0000313" key="6">
    <source>
        <dbReference type="EMBL" id="HAT3808184.1"/>
    </source>
</evidence>
<dbReference type="GO" id="GO:0009001">
    <property type="term" value="F:serine O-acetyltransferase activity"/>
    <property type="evidence" value="ECO:0007669"/>
    <property type="project" value="UniProtKB-EC"/>
</dbReference>
<dbReference type="SUPFAM" id="SSF51161">
    <property type="entry name" value="Trimeric LpxA-like enzymes"/>
    <property type="match status" value="1"/>
</dbReference>
<evidence type="ECO:0000256" key="5">
    <source>
        <dbReference type="PIRNR" id="PIRNR000441"/>
    </source>
</evidence>
<evidence type="ECO:0000256" key="1">
    <source>
        <dbReference type="ARBA" id="ARBA00007274"/>
    </source>
</evidence>
<evidence type="ECO:0000313" key="7">
    <source>
        <dbReference type="Proteomes" id="UP000865968"/>
    </source>
</evidence>